<keyword evidence="2" id="KW-0812">Transmembrane</keyword>
<protein>
    <submittedName>
        <fullName evidence="3">Uncharacterized protein</fullName>
    </submittedName>
</protein>
<evidence type="ECO:0000313" key="4">
    <source>
        <dbReference type="Proteomes" id="UP000078200"/>
    </source>
</evidence>
<evidence type="ECO:0000256" key="2">
    <source>
        <dbReference type="SAM" id="Phobius"/>
    </source>
</evidence>
<organism evidence="3 4">
    <name type="scientific">Glossina austeni</name>
    <name type="common">Savannah tsetse fly</name>
    <dbReference type="NCBI Taxonomy" id="7395"/>
    <lineage>
        <taxon>Eukaryota</taxon>
        <taxon>Metazoa</taxon>
        <taxon>Ecdysozoa</taxon>
        <taxon>Arthropoda</taxon>
        <taxon>Hexapoda</taxon>
        <taxon>Insecta</taxon>
        <taxon>Pterygota</taxon>
        <taxon>Neoptera</taxon>
        <taxon>Endopterygota</taxon>
        <taxon>Diptera</taxon>
        <taxon>Brachycera</taxon>
        <taxon>Muscomorpha</taxon>
        <taxon>Hippoboscoidea</taxon>
        <taxon>Glossinidae</taxon>
        <taxon>Glossina</taxon>
    </lineage>
</organism>
<keyword evidence="4" id="KW-1185">Reference proteome</keyword>
<dbReference type="Pfam" id="PF00379">
    <property type="entry name" value="Chitin_bind_4"/>
    <property type="match status" value="1"/>
</dbReference>
<dbReference type="AlphaFoldDB" id="A0A1A9VWL5"/>
<proteinExistence type="predicted"/>
<accession>A0A1A9VWL5</accession>
<reference evidence="3" key="1">
    <citation type="submission" date="2020-05" db="UniProtKB">
        <authorList>
            <consortium name="EnsemblMetazoa"/>
        </authorList>
    </citation>
    <scope>IDENTIFICATION</scope>
    <source>
        <strain evidence="3">TTRI</strain>
    </source>
</reference>
<sequence length="131" mass="15057">MKRCLKFVYFVLIINLQFVYHAAQEPNVVFLPEIQENNFQLRFTNTNEYRLNLNIPDSSRSETIQFEPVTGLNFSGSVDTNYKDVNKNFVVDYVADVNGYRAKVRTEEQPEVVTNIPITPYLSVNVLKSGG</sequence>
<evidence type="ECO:0000256" key="1">
    <source>
        <dbReference type="PROSITE-ProRule" id="PRU00497"/>
    </source>
</evidence>
<feature type="transmembrane region" description="Helical" evidence="2">
    <location>
        <begin position="7"/>
        <end position="23"/>
    </location>
</feature>
<keyword evidence="2" id="KW-0472">Membrane</keyword>
<dbReference type="Proteomes" id="UP000078200">
    <property type="component" value="Unassembled WGS sequence"/>
</dbReference>
<dbReference type="InterPro" id="IPR000618">
    <property type="entry name" value="Insect_cuticle"/>
</dbReference>
<evidence type="ECO:0000313" key="3">
    <source>
        <dbReference type="EnsemblMetazoa" id="GAUT050075-PA"/>
    </source>
</evidence>
<name>A0A1A9VWL5_GLOAU</name>
<dbReference type="PROSITE" id="PS51155">
    <property type="entry name" value="CHIT_BIND_RR_2"/>
    <property type="match status" value="1"/>
</dbReference>
<dbReference type="EnsemblMetazoa" id="GAUT050075-RA">
    <property type="protein sequence ID" value="GAUT050075-PA"/>
    <property type="gene ID" value="GAUT050075"/>
</dbReference>
<dbReference type="GO" id="GO:0042302">
    <property type="term" value="F:structural constituent of cuticle"/>
    <property type="evidence" value="ECO:0007669"/>
    <property type="project" value="UniProtKB-UniRule"/>
</dbReference>
<keyword evidence="1" id="KW-0193">Cuticle</keyword>
<keyword evidence="2" id="KW-1133">Transmembrane helix</keyword>
<dbReference type="VEuPathDB" id="VectorBase:GAUT050075"/>